<proteinExistence type="predicted"/>
<feature type="transmembrane region" description="Helical" evidence="1">
    <location>
        <begin position="236"/>
        <end position="256"/>
    </location>
</feature>
<evidence type="ECO:0000259" key="2">
    <source>
        <dbReference type="Pfam" id="PF00892"/>
    </source>
</evidence>
<feature type="transmembrane region" description="Helical" evidence="1">
    <location>
        <begin position="207"/>
        <end position="229"/>
    </location>
</feature>
<dbReference type="InterPro" id="IPR000620">
    <property type="entry name" value="EamA_dom"/>
</dbReference>
<feature type="transmembrane region" description="Helical" evidence="1">
    <location>
        <begin position="6"/>
        <end position="24"/>
    </location>
</feature>
<keyword evidence="1" id="KW-0472">Membrane</keyword>
<dbReference type="RefSeq" id="WP_283426343.1">
    <property type="nucleotide sequence ID" value="NZ_FXTY01000004.1"/>
</dbReference>
<comment type="caution">
    <text evidence="3">The sequence shown here is derived from an EMBL/GenBank/DDBJ whole genome shotgun (WGS) entry which is preliminary data.</text>
</comment>
<feature type="transmembrane region" description="Helical" evidence="1">
    <location>
        <begin position="176"/>
        <end position="195"/>
    </location>
</feature>
<gene>
    <name evidence="3" type="ORF">SAMN06265373_104403</name>
</gene>
<feature type="transmembrane region" description="Helical" evidence="1">
    <location>
        <begin position="36"/>
        <end position="54"/>
    </location>
</feature>
<feature type="domain" description="EamA" evidence="2">
    <location>
        <begin position="6"/>
        <end position="137"/>
    </location>
</feature>
<feature type="transmembrane region" description="Helical" evidence="1">
    <location>
        <begin position="262"/>
        <end position="280"/>
    </location>
</feature>
<sequence>MQNVHGILILVAAMLGFTLEDMFIKSLSVTIPVGQILMALGLGSGAVFAVLAIMRGDNLFAPAAWSPRMLLRTSCEAGGAVLFATALSRVDLSTVAAVFQTLPLVITLGAALFLSEQVGWRRLTAILVGFTGVLLIIRPGTDAFDPNALLVLGAVLAVAIRDLITRTIDASVSSFVVSFQSFASLVLAGPLLMLFNTADYTELTTSHLTMMAGAVAFGAAGYWGVVTALRLGEASVVAPFRYSRLLFSILVGMVAFGERPDLPTMLGATLIIGSGLFTFMREHRLAKATAPAQA</sequence>
<dbReference type="PANTHER" id="PTHR22911">
    <property type="entry name" value="ACYL-MALONYL CONDENSING ENZYME-RELATED"/>
    <property type="match status" value="1"/>
</dbReference>
<dbReference type="Pfam" id="PF00892">
    <property type="entry name" value="EamA"/>
    <property type="match status" value="2"/>
</dbReference>
<reference evidence="3 4" key="1">
    <citation type="submission" date="2017-05" db="EMBL/GenBank/DDBJ databases">
        <authorList>
            <person name="Varghese N."/>
            <person name="Submissions S."/>
        </authorList>
    </citation>
    <scope>NUCLEOTIDE SEQUENCE [LARGE SCALE GENOMIC DNA]</scope>
    <source>
        <strain evidence="3 4">DSM 29734</strain>
    </source>
</reference>
<dbReference type="InterPro" id="IPR037185">
    <property type="entry name" value="EmrE-like"/>
</dbReference>
<feature type="transmembrane region" description="Helical" evidence="1">
    <location>
        <begin position="92"/>
        <end position="114"/>
    </location>
</feature>
<dbReference type="Gene3D" id="1.10.3730.20">
    <property type="match status" value="2"/>
</dbReference>
<keyword evidence="1" id="KW-1133">Transmembrane helix</keyword>
<dbReference type="SUPFAM" id="SSF103481">
    <property type="entry name" value="Multidrug resistance efflux transporter EmrE"/>
    <property type="match status" value="2"/>
</dbReference>
<dbReference type="Proteomes" id="UP001157961">
    <property type="component" value="Unassembled WGS sequence"/>
</dbReference>
<evidence type="ECO:0000256" key="1">
    <source>
        <dbReference type="SAM" id="Phobius"/>
    </source>
</evidence>
<evidence type="ECO:0000313" key="4">
    <source>
        <dbReference type="Proteomes" id="UP001157961"/>
    </source>
</evidence>
<dbReference type="PANTHER" id="PTHR22911:SF135">
    <property type="entry name" value="BLR4310 PROTEIN"/>
    <property type="match status" value="1"/>
</dbReference>
<keyword evidence="4" id="KW-1185">Reference proteome</keyword>
<organism evidence="3 4">
    <name type="scientific">Shimia sagamensis</name>
    <dbReference type="NCBI Taxonomy" id="1566352"/>
    <lineage>
        <taxon>Bacteria</taxon>
        <taxon>Pseudomonadati</taxon>
        <taxon>Pseudomonadota</taxon>
        <taxon>Alphaproteobacteria</taxon>
        <taxon>Rhodobacterales</taxon>
        <taxon>Roseobacteraceae</taxon>
    </lineage>
</organism>
<name>A0ABY1P1J8_9RHOB</name>
<keyword evidence="1" id="KW-0812">Transmembrane</keyword>
<protein>
    <submittedName>
        <fullName evidence="3">EamA-like transporter family protein</fullName>
    </submittedName>
</protein>
<dbReference type="EMBL" id="FXTY01000004">
    <property type="protein sequence ID" value="SMP23687.1"/>
    <property type="molecule type" value="Genomic_DNA"/>
</dbReference>
<feature type="domain" description="EamA" evidence="2">
    <location>
        <begin position="148"/>
        <end position="278"/>
    </location>
</feature>
<evidence type="ECO:0000313" key="3">
    <source>
        <dbReference type="EMBL" id="SMP23687.1"/>
    </source>
</evidence>
<feature type="transmembrane region" description="Helical" evidence="1">
    <location>
        <begin position="123"/>
        <end position="141"/>
    </location>
</feature>
<accession>A0ABY1P1J8</accession>